<sequence>MSLADNIEFFRHLPKMAGGLNGMGRTELPVGDSPLEEVTDFGSNPGNLKMFAYAPEQLAPKPALVVVLHGCTQTAAGYDLGSGWSKLAQRYGFVLVMPEQTRANNSNTCFNWFAAEDISRDSGEALSIRQMVEHAAIAHGVDAKRIYVTGLSAGGAMASVMLATYPDVFAAGAIIAGLPYGIAQSTQEALAGMYRAPTRSMQELGDLVRKASPHQGPWPRVSVWHGAADRTVNPANAGEIVKQWLGLHGLPDAPMSAGDVDGYPREVWWNGTGETVVESYTITGMVHGTPLAIEGQEDAYGAATKFMLDAGIASSWHIAQFFGLTKQAPIRTAASEESRSRPSRPQQQRAEQDRRSKRRNPPGRRASDVSGVVTRALSAIGLIK</sequence>
<keyword evidence="2" id="KW-0378">Hydrolase</keyword>
<dbReference type="SUPFAM" id="SSF53474">
    <property type="entry name" value="alpha/beta-Hydrolases"/>
    <property type="match status" value="2"/>
</dbReference>
<accession>A0ABX8AEF0</accession>
<organism evidence="4 5">
    <name type="scientific">Tardiphaga alba</name>
    <dbReference type="NCBI Taxonomy" id="340268"/>
    <lineage>
        <taxon>Bacteria</taxon>
        <taxon>Pseudomonadati</taxon>
        <taxon>Pseudomonadota</taxon>
        <taxon>Alphaproteobacteria</taxon>
        <taxon>Hyphomicrobiales</taxon>
        <taxon>Nitrobacteraceae</taxon>
        <taxon>Tardiphaga</taxon>
    </lineage>
</organism>
<evidence type="ECO:0000256" key="2">
    <source>
        <dbReference type="ARBA" id="ARBA00022801"/>
    </source>
</evidence>
<dbReference type="PANTHER" id="PTHR43037:SF1">
    <property type="entry name" value="BLL1128 PROTEIN"/>
    <property type="match status" value="1"/>
</dbReference>
<evidence type="ECO:0000313" key="4">
    <source>
        <dbReference type="EMBL" id="QUS42143.1"/>
    </source>
</evidence>
<keyword evidence="1" id="KW-0732">Signal</keyword>
<dbReference type="InterPro" id="IPR029058">
    <property type="entry name" value="AB_hydrolase_fold"/>
</dbReference>
<name>A0ABX8AEF0_9BRAD</name>
<dbReference type="InterPro" id="IPR010126">
    <property type="entry name" value="Esterase_phb"/>
</dbReference>
<dbReference type="NCBIfam" id="TIGR01840">
    <property type="entry name" value="esterase_phb"/>
    <property type="match status" value="1"/>
</dbReference>
<evidence type="ECO:0000256" key="1">
    <source>
        <dbReference type="ARBA" id="ARBA00022729"/>
    </source>
</evidence>
<proteinExistence type="predicted"/>
<dbReference type="RefSeq" id="WP_211910880.1">
    <property type="nucleotide sequence ID" value="NZ_CP036498.1"/>
</dbReference>
<feature type="region of interest" description="Disordered" evidence="3">
    <location>
        <begin position="332"/>
        <end position="370"/>
    </location>
</feature>
<keyword evidence="5" id="KW-1185">Reference proteome</keyword>
<gene>
    <name evidence="4" type="ORF">RPMA_27485</name>
</gene>
<dbReference type="EMBL" id="CP036498">
    <property type="protein sequence ID" value="QUS42143.1"/>
    <property type="molecule type" value="Genomic_DNA"/>
</dbReference>
<protein>
    <submittedName>
        <fullName evidence="4">PHB depolymerase family esterase</fullName>
    </submittedName>
</protein>
<dbReference type="PANTHER" id="PTHR43037">
    <property type="entry name" value="UNNAMED PRODUCT-RELATED"/>
    <property type="match status" value="1"/>
</dbReference>
<dbReference type="InterPro" id="IPR050955">
    <property type="entry name" value="Plant_Biomass_Hydrol_Est"/>
</dbReference>
<evidence type="ECO:0000256" key="3">
    <source>
        <dbReference type="SAM" id="MobiDB-lite"/>
    </source>
</evidence>
<dbReference type="Gene3D" id="3.40.50.1820">
    <property type="entry name" value="alpha/beta hydrolase"/>
    <property type="match status" value="1"/>
</dbReference>
<reference evidence="4 5" key="1">
    <citation type="submission" date="2019-02" db="EMBL/GenBank/DDBJ databases">
        <title>Emended description of the genus Rhodopseudomonas and description of Rhodopseudomonas albus sp. nov., a non-phototrophic, heavy-metal-tolerant bacterium isolated from garden soil.</title>
        <authorList>
            <person name="Bao Z."/>
            <person name="Cao W.W."/>
            <person name="Sato Y."/>
            <person name="Nishizawa T."/>
            <person name="Zhao J."/>
            <person name="Guo Y."/>
            <person name="Ohta H."/>
        </authorList>
    </citation>
    <scope>NUCLEOTIDE SEQUENCE [LARGE SCALE GENOMIC DNA]</scope>
    <source>
        <strain evidence="4 5">SK50-23</strain>
    </source>
</reference>
<evidence type="ECO:0000313" key="5">
    <source>
        <dbReference type="Proteomes" id="UP000682843"/>
    </source>
</evidence>
<dbReference type="Pfam" id="PF10503">
    <property type="entry name" value="Esterase_PHB"/>
    <property type="match status" value="1"/>
</dbReference>
<dbReference type="Proteomes" id="UP000682843">
    <property type="component" value="Chromosome"/>
</dbReference>